<dbReference type="CDD" id="cd04301">
    <property type="entry name" value="NAT_SF"/>
    <property type="match status" value="1"/>
</dbReference>
<dbReference type="SUPFAM" id="SSF55729">
    <property type="entry name" value="Acyl-CoA N-acyltransferases (Nat)"/>
    <property type="match status" value="1"/>
</dbReference>
<dbReference type="Gene3D" id="3.40.630.30">
    <property type="match status" value="1"/>
</dbReference>
<keyword evidence="3" id="KW-1185">Reference proteome</keyword>
<gene>
    <name evidence="2" type="ORF">G4L40_06800</name>
</gene>
<name>A0ABX0IBC2_9FLAO</name>
<reference evidence="2 3" key="1">
    <citation type="submission" date="2020-02" db="EMBL/GenBank/DDBJ databases">
        <authorList>
            <person name="Chen W.-M."/>
        </authorList>
    </citation>
    <scope>NUCLEOTIDE SEQUENCE [LARGE SCALE GENOMIC DNA]</scope>
    <source>
        <strain evidence="2 3">TWA-26</strain>
    </source>
</reference>
<dbReference type="Proteomes" id="UP000761423">
    <property type="component" value="Unassembled WGS sequence"/>
</dbReference>
<dbReference type="InterPro" id="IPR000182">
    <property type="entry name" value="GNAT_dom"/>
</dbReference>
<proteinExistence type="predicted"/>
<evidence type="ECO:0000313" key="2">
    <source>
        <dbReference type="EMBL" id="NHM04414.1"/>
    </source>
</evidence>
<evidence type="ECO:0000313" key="3">
    <source>
        <dbReference type="Proteomes" id="UP000761423"/>
    </source>
</evidence>
<accession>A0ABX0IBC2</accession>
<dbReference type="PROSITE" id="PS51186">
    <property type="entry name" value="GNAT"/>
    <property type="match status" value="1"/>
</dbReference>
<dbReference type="EMBL" id="JAAJBV010000004">
    <property type="protein sequence ID" value="NHM04414.1"/>
    <property type="molecule type" value="Genomic_DNA"/>
</dbReference>
<organism evidence="2 3">
    <name type="scientific">Flavobacterium celericrescens</name>
    <dbReference type="NCBI Taxonomy" id="2709780"/>
    <lineage>
        <taxon>Bacteria</taxon>
        <taxon>Pseudomonadati</taxon>
        <taxon>Bacteroidota</taxon>
        <taxon>Flavobacteriia</taxon>
        <taxon>Flavobacteriales</taxon>
        <taxon>Flavobacteriaceae</taxon>
        <taxon>Flavobacterium</taxon>
    </lineage>
</organism>
<evidence type="ECO:0000259" key="1">
    <source>
        <dbReference type="PROSITE" id="PS51186"/>
    </source>
</evidence>
<feature type="domain" description="N-acetyltransferase" evidence="1">
    <location>
        <begin position="1"/>
        <end position="145"/>
    </location>
</feature>
<dbReference type="Pfam" id="PF00583">
    <property type="entry name" value="Acetyltransf_1"/>
    <property type="match status" value="1"/>
</dbReference>
<dbReference type="RefSeq" id="WP_166236459.1">
    <property type="nucleotide sequence ID" value="NZ_JAAJBV010000004.1"/>
</dbReference>
<dbReference type="InterPro" id="IPR016181">
    <property type="entry name" value="Acyl_CoA_acyltransferase"/>
</dbReference>
<protein>
    <submittedName>
        <fullName evidence="2">GNAT family N-acetyltransferase</fullName>
    </submittedName>
</protein>
<comment type="caution">
    <text evidence="2">The sequence shown here is derived from an EMBL/GenBank/DDBJ whole genome shotgun (WGS) entry which is preliminary data.</text>
</comment>
<sequence length="145" mass="16854">MFITKKITTFETYTIRQEVLRKGKPIETCYFNGDNDSSTTHFGLFENEKIIGVVSVYKTNSLLFIDEIQFQIRGMAVLENFQNKGYGEQLLKAAEKYCWEEKANLIWFNAREKAVSFYTKSGFKIVGNSFDIPDVGIHFVMYKKN</sequence>